<proteinExistence type="predicted"/>
<feature type="compositionally biased region" description="Low complexity" evidence="1">
    <location>
        <begin position="393"/>
        <end position="404"/>
    </location>
</feature>
<feature type="compositionally biased region" description="Low complexity" evidence="1">
    <location>
        <begin position="293"/>
        <end position="302"/>
    </location>
</feature>
<evidence type="ECO:0000313" key="2">
    <source>
        <dbReference type="EMBL" id="KAI3431004.1"/>
    </source>
</evidence>
<name>A0A9D4TPQ8_CHLVU</name>
<reference evidence="2" key="1">
    <citation type="journal article" date="2019" name="Plant J.">
        <title>Chlorella vulgaris genome assembly and annotation reveals the molecular basis for metabolic acclimation to high light conditions.</title>
        <authorList>
            <person name="Cecchin M."/>
            <person name="Marcolungo L."/>
            <person name="Rossato M."/>
            <person name="Girolomoni L."/>
            <person name="Cosentino E."/>
            <person name="Cuine S."/>
            <person name="Li-Beisson Y."/>
            <person name="Delledonne M."/>
            <person name="Ballottari M."/>
        </authorList>
    </citation>
    <scope>NUCLEOTIDE SEQUENCE</scope>
    <source>
        <strain evidence="2">211/11P</strain>
    </source>
</reference>
<reference evidence="2" key="2">
    <citation type="submission" date="2020-11" db="EMBL/GenBank/DDBJ databases">
        <authorList>
            <person name="Cecchin M."/>
            <person name="Marcolungo L."/>
            <person name="Rossato M."/>
            <person name="Girolomoni L."/>
            <person name="Cosentino E."/>
            <person name="Cuine S."/>
            <person name="Li-Beisson Y."/>
            <person name="Delledonne M."/>
            <person name="Ballottari M."/>
        </authorList>
    </citation>
    <scope>NUCLEOTIDE SEQUENCE</scope>
    <source>
        <strain evidence="2">211/11P</strain>
        <tissue evidence="2">Whole cell</tissue>
    </source>
</reference>
<feature type="compositionally biased region" description="Basic and acidic residues" evidence="1">
    <location>
        <begin position="280"/>
        <end position="292"/>
    </location>
</feature>
<feature type="compositionally biased region" description="Low complexity" evidence="1">
    <location>
        <begin position="184"/>
        <end position="198"/>
    </location>
</feature>
<evidence type="ECO:0000313" key="3">
    <source>
        <dbReference type="Proteomes" id="UP001055712"/>
    </source>
</evidence>
<sequence length="434" mass="44214">MEGMVSAAGACVASIVHSCLNQAPRGETLRLSRFASKLGLLITETSLCLRSNEALRGSKALFMAVDATVSALRQAEQLMLQCAATDPSSIWPLEDAVDFQSVAAEMRSAAGSLAALGERLPRDVRQDAAHFYRQLLNLNFTEEDLEDTEELALEAVPQPAPQQEQQQAPQYAATASPSPPPAAEPAVVAGAAPPAAPAGQFTSPQAALASGAVAVSQLAAAQASSPASLTATAEAQQRHDLASAAAVAVESAAEVLSDGNGGEEAAGQSMLEEQEAEMAGEEREAMQQELRAEAASAAEDEPAVVVEQDGTTALPALAVVKGAVPASGGAPLPRDPFEMSEVAGVTGGATGGPTGATSALPSLEPSRHPPADLLAPADDVLRQLEAGPDFQTLQEQQQQQLQQLGGAGGGSPQKVLAALQQLQESAAVSGQESG</sequence>
<gene>
    <name evidence="2" type="ORF">D9Q98_009406</name>
</gene>
<protein>
    <submittedName>
        <fullName evidence="2">Uncharacterized protein</fullName>
    </submittedName>
</protein>
<dbReference type="EMBL" id="SIDB01000007">
    <property type="protein sequence ID" value="KAI3431004.1"/>
    <property type="molecule type" value="Genomic_DNA"/>
</dbReference>
<feature type="region of interest" description="Disordered" evidence="1">
    <location>
        <begin position="255"/>
        <end position="302"/>
    </location>
</feature>
<dbReference type="OrthoDB" id="515770at2759"/>
<feature type="region of interest" description="Disordered" evidence="1">
    <location>
        <begin position="157"/>
        <end position="198"/>
    </location>
</feature>
<accession>A0A9D4TPQ8</accession>
<feature type="region of interest" description="Disordered" evidence="1">
    <location>
        <begin position="342"/>
        <end position="371"/>
    </location>
</feature>
<feature type="compositionally biased region" description="Gly residues" evidence="1">
    <location>
        <begin position="345"/>
        <end position="354"/>
    </location>
</feature>
<feature type="compositionally biased region" description="Low complexity" evidence="1">
    <location>
        <begin position="157"/>
        <end position="176"/>
    </location>
</feature>
<dbReference type="AlphaFoldDB" id="A0A9D4TPQ8"/>
<dbReference type="Proteomes" id="UP001055712">
    <property type="component" value="Unassembled WGS sequence"/>
</dbReference>
<organism evidence="2 3">
    <name type="scientific">Chlorella vulgaris</name>
    <name type="common">Green alga</name>
    <dbReference type="NCBI Taxonomy" id="3077"/>
    <lineage>
        <taxon>Eukaryota</taxon>
        <taxon>Viridiplantae</taxon>
        <taxon>Chlorophyta</taxon>
        <taxon>core chlorophytes</taxon>
        <taxon>Trebouxiophyceae</taxon>
        <taxon>Chlorellales</taxon>
        <taxon>Chlorellaceae</taxon>
        <taxon>Chlorella clade</taxon>
        <taxon>Chlorella</taxon>
    </lineage>
</organism>
<feature type="region of interest" description="Disordered" evidence="1">
    <location>
        <begin position="393"/>
        <end position="413"/>
    </location>
</feature>
<comment type="caution">
    <text evidence="2">The sequence shown here is derived from an EMBL/GenBank/DDBJ whole genome shotgun (WGS) entry which is preliminary data.</text>
</comment>
<keyword evidence="3" id="KW-1185">Reference proteome</keyword>
<evidence type="ECO:0000256" key="1">
    <source>
        <dbReference type="SAM" id="MobiDB-lite"/>
    </source>
</evidence>